<organism evidence="1 2">
    <name type="scientific">Kribbella sindirgiensis</name>
    <dbReference type="NCBI Taxonomy" id="1124744"/>
    <lineage>
        <taxon>Bacteria</taxon>
        <taxon>Bacillati</taxon>
        <taxon>Actinomycetota</taxon>
        <taxon>Actinomycetes</taxon>
        <taxon>Propionibacteriales</taxon>
        <taxon>Kribbellaceae</taxon>
        <taxon>Kribbella</taxon>
    </lineage>
</organism>
<evidence type="ECO:0000313" key="1">
    <source>
        <dbReference type="EMBL" id="TCC28775.1"/>
    </source>
</evidence>
<sequence length="212" mass="22549">MRILFVGNSFTSRNNLPGLIKGLAGARGIEVEHKLISAGGASLRQHLNAGKALDEIAGGGFDIVVLQEQSTLPIKSPDRFRESARDFDEAITAAGARTAFYLTWARRNAPETQQALTQAYGGAAVELGATLVPVGMVWERFLNQHDEPALHDTDNSHPALAGSYLAACVFLIALLNEDPVGTNVPVKGLSADTAAQLRQAAWDICTDLATAE</sequence>
<reference evidence="1 2" key="1">
    <citation type="submission" date="2019-02" db="EMBL/GenBank/DDBJ databases">
        <title>Kribbella capetownensis sp. nov. and Kribbella speibonae sp. nov., isolated from soil.</title>
        <authorList>
            <person name="Curtis S.M."/>
            <person name="Norton I."/>
            <person name="Everest G.J."/>
            <person name="Meyers P.R."/>
        </authorList>
    </citation>
    <scope>NUCLEOTIDE SEQUENCE [LARGE SCALE GENOMIC DNA]</scope>
    <source>
        <strain evidence="1 2">DSM 27082</strain>
    </source>
</reference>
<dbReference type="OrthoDB" id="9792428at2"/>
<name>A0A4R0IJ94_9ACTN</name>
<keyword evidence="2" id="KW-1185">Reference proteome</keyword>
<comment type="caution">
    <text evidence="1">The sequence shown here is derived from an EMBL/GenBank/DDBJ whole genome shotgun (WGS) entry which is preliminary data.</text>
</comment>
<dbReference type="AlphaFoldDB" id="A0A4R0IJ94"/>
<dbReference type="Proteomes" id="UP000292695">
    <property type="component" value="Unassembled WGS sequence"/>
</dbReference>
<proteinExistence type="predicted"/>
<evidence type="ECO:0000313" key="2">
    <source>
        <dbReference type="Proteomes" id="UP000292695"/>
    </source>
</evidence>
<dbReference type="EMBL" id="SJKA01000011">
    <property type="protein sequence ID" value="TCC28775.1"/>
    <property type="molecule type" value="Genomic_DNA"/>
</dbReference>
<gene>
    <name evidence="1" type="ORF">E0H50_28575</name>
</gene>
<dbReference type="InterPro" id="IPR036514">
    <property type="entry name" value="SGNH_hydro_sf"/>
</dbReference>
<dbReference type="SUPFAM" id="SSF52266">
    <property type="entry name" value="SGNH hydrolase"/>
    <property type="match status" value="1"/>
</dbReference>
<dbReference type="Gene3D" id="3.40.50.1110">
    <property type="entry name" value="SGNH hydrolase"/>
    <property type="match status" value="1"/>
</dbReference>
<dbReference type="RefSeq" id="WP_131293616.1">
    <property type="nucleotide sequence ID" value="NZ_SJKA01000011.1"/>
</dbReference>
<evidence type="ECO:0008006" key="3">
    <source>
        <dbReference type="Google" id="ProtNLM"/>
    </source>
</evidence>
<protein>
    <recommendedName>
        <fullName evidence="3">SGNH/GDSL hydrolase family protein</fullName>
    </recommendedName>
</protein>
<accession>A0A4R0IJ94</accession>